<proteinExistence type="predicted"/>
<gene>
    <name evidence="2" type="ordered locus">A2cp1_1281</name>
</gene>
<dbReference type="EMBL" id="CP001359">
    <property type="protein sequence ID" value="ACL64625.1"/>
    <property type="molecule type" value="Genomic_DNA"/>
</dbReference>
<dbReference type="KEGG" id="acp:A2cp1_1281"/>
<dbReference type="HOGENOM" id="CLU_538244_0_0_7"/>
<accession>B8JGF4</accession>
<dbReference type="SUPFAM" id="SSF63829">
    <property type="entry name" value="Calcium-dependent phosphotriesterase"/>
    <property type="match status" value="1"/>
</dbReference>
<feature type="signal peptide" evidence="1">
    <location>
        <begin position="1"/>
        <end position="17"/>
    </location>
</feature>
<organism evidence="2 3">
    <name type="scientific">Anaeromyxobacter dehalogenans (strain ATCC BAA-258 / DSM 21875 / 2CP-1)</name>
    <dbReference type="NCBI Taxonomy" id="455488"/>
    <lineage>
        <taxon>Bacteria</taxon>
        <taxon>Pseudomonadati</taxon>
        <taxon>Myxococcota</taxon>
        <taxon>Myxococcia</taxon>
        <taxon>Myxococcales</taxon>
        <taxon>Cystobacterineae</taxon>
        <taxon>Anaeromyxobacteraceae</taxon>
        <taxon>Anaeromyxobacter</taxon>
    </lineage>
</organism>
<keyword evidence="3" id="KW-1185">Reference proteome</keyword>
<sequence length="521" mass="54280">MRGFWLAVGLVAGAALAALTACGSGSSKPKASDPAPVCDGSCPVAPGCPQITCPPPPPPPPPPVDPPAAAGGFTFYGEAQGLTADVSDASADEGGNVYVAGGSALFVKRRDDRDFVRVDPAAAGLTANCHDPAEIAVEAPQSPAVPCPIISVAGAAAGAAVVGYRGVGSDYDYDAEWARRSGGADVVAFDGTRVTLQRHVFIASPPGVICEHWDNTNYPQVPWNSVCGETWSDSTWVSGRRGKGRVVHRIVVNHDATRPLSQGDVYLGASHAVLSILAANPEQRGWLDYIKGDAAFADSFAIFEHEHPAITGSDGRFLTGESTGLALDPVANVPWFSNEVRTASLPDYATMNRPSWNGWWGSMAPVTPHATFFGGDPADDTYWDNVSGLTFCGDGTLWVASAGKGIARVGIDRAKTVTDPANAFSVQRIDLPAGTGNQASAIACDPSDGSIWVGFGWGGFGRYKDGAWQASGTVPQGAPKMAWNPVRSIQFDRWASPRIVYIAHGPSLKYGAGGVTVYAGP</sequence>
<evidence type="ECO:0000256" key="1">
    <source>
        <dbReference type="SAM" id="SignalP"/>
    </source>
</evidence>
<evidence type="ECO:0000313" key="2">
    <source>
        <dbReference type="EMBL" id="ACL64625.1"/>
    </source>
</evidence>
<dbReference type="AlphaFoldDB" id="B8JGF4"/>
<reference evidence="2" key="1">
    <citation type="submission" date="2009-01" db="EMBL/GenBank/DDBJ databases">
        <title>Complete sequence of Anaeromyxobacter dehalogenans 2CP-1.</title>
        <authorList>
            <consortium name="US DOE Joint Genome Institute"/>
            <person name="Lucas S."/>
            <person name="Copeland A."/>
            <person name="Lapidus A."/>
            <person name="Glavina del Rio T."/>
            <person name="Dalin E."/>
            <person name="Tice H."/>
            <person name="Bruce D."/>
            <person name="Goodwin L."/>
            <person name="Pitluck S."/>
            <person name="Saunders E."/>
            <person name="Brettin T."/>
            <person name="Detter J.C."/>
            <person name="Han C."/>
            <person name="Larimer F."/>
            <person name="Land M."/>
            <person name="Hauser L."/>
            <person name="Kyrpides N."/>
            <person name="Ovchinnikova G."/>
            <person name="Beliaev A.S."/>
            <person name="Richardson P."/>
        </authorList>
    </citation>
    <scope>NUCLEOTIDE SEQUENCE</scope>
    <source>
        <strain evidence="2">2CP-1</strain>
    </source>
</reference>
<dbReference type="Proteomes" id="UP000007089">
    <property type="component" value="Chromosome"/>
</dbReference>
<dbReference type="SUPFAM" id="SSF101447">
    <property type="entry name" value="Formin homology 2 domain (FH2 domain)"/>
    <property type="match status" value="1"/>
</dbReference>
<protein>
    <submittedName>
        <fullName evidence="2">Uncharacterized protein</fullName>
    </submittedName>
</protein>
<dbReference type="RefSeq" id="WP_012632599.1">
    <property type="nucleotide sequence ID" value="NC_011891.1"/>
</dbReference>
<name>B8JGF4_ANAD2</name>
<keyword evidence="1" id="KW-0732">Signal</keyword>
<feature type="chain" id="PRO_5002875259" evidence="1">
    <location>
        <begin position="18"/>
        <end position="521"/>
    </location>
</feature>
<dbReference type="PROSITE" id="PS51257">
    <property type="entry name" value="PROKAR_LIPOPROTEIN"/>
    <property type="match status" value="1"/>
</dbReference>
<evidence type="ECO:0000313" key="3">
    <source>
        <dbReference type="Proteomes" id="UP000007089"/>
    </source>
</evidence>